<dbReference type="Pfam" id="PF12796">
    <property type="entry name" value="Ank_2"/>
    <property type="match status" value="1"/>
</dbReference>
<sequence>MFQGVDVQGMMAQASSVDARHSMFSEVHGQQINGDNTVINNYSRYNERKELAKWLTPLNFRQTQSDVYGSRREGTGDWVFDDETFKEWIKDDTKYKTLWCPGILYDLVASLLKQLVEDFSRTFKDVASSYESHREKCYRPTLEEIHKTLMSEIKRFSQVFVVVDALDEITELGANRYELLKKLQSLECHLLVTSRDIKSIGDALRNALCMHVRAHESDIRQYIEGHILPGTTLEGLIATDPPLREEIVEGVTKHTDGMFLLCRLHVGSLENMFTCKEVRNALKNLPHGVKSAYDETMIRINKLDKKRRELALTAIMCITYVQEPLSDRGLQEAVTLSRGGLGISGEDLVDINAILGACIGLVVVDKERSVARLIHYTAQDYFSTYKEWLCSNPPSELINICIKALSLPPPAGGWPFSGDFSYYAANNWGYHAHDTIPEEHDKFLITEGIDVNLQDKNGNSSLHYAVRSGHHDVASLLLSHYNIAPNLKNVKGQTPLHCAVLGIDRERGVDYNSASSSSREATVSLLLARNDIRVDLEDDDGLTPLMLARSLEIVSIVKLFEEYITGSGFSSIERENRPKRMHRDWNRALSIGTTIVGHQTIHRRDIMLPLLCSIPLINTQLHLQYRKLRQASGFLFVRIPPIVSRRQVGIEELRKYCRLEEYRGHEPSCNEHAMNTKNTTLFSLLSKPT</sequence>
<feature type="repeat" description="ANK" evidence="2">
    <location>
        <begin position="457"/>
        <end position="480"/>
    </location>
</feature>
<reference evidence="5" key="1">
    <citation type="journal article" date="2011" name="Science">
        <title>The plant cell wall-decomposing machinery underlies the functional diversity of forest fungi.</title>
        <authorList>
            <person name="Eastwood D.C."/>
            <person name="Floudas D."/>
            <person name="Binder M."/>
            <person name="Majcherczyk A."/>
            <person name="Schneider P."/>
            <person name="Aerts A."/>
            <person name="Asiegbu F.O."/>
            <person name="Baker S.E."/>
            <person name="Barry K."/>
            <person name="Bendiksby M."/>
            <person name="Blumentritt M."/>
            <person name="Coutinho P.M."/>
            <person name="Cullen D."/>
            <person name="de Vries R.P."/>
            <person name="Gathman A."/>
            <person name="Goodell B."/>
            <person name="Henrissat B."/>
            <person name="Ihrmark K."/>
            <person name="Kauserud H."/>
            <person name="Kohler A."/>
            <person name="LaButti K."/>
            <person name="Lapidus A."/>
            <person name="Lavin J.L."/>
            <person name="Lee Y.-H."/>
            <person name="Lindquist E."/>
            <person name="Lilly W."/>
            <person name="Lucas S."/>
            <person name="Morin E."/>
            <person name="Murat C."/>
            <person name="Oguiza J.A."/>
            <person name="Park J."/>
            <person name="Pisabarro A.G."/>
            <person name="Riley R."/>
            <person name="Rosling A."/>
            <person name="Salamov A."/>
            <person name="Schmidt O."/>
            <person name="Schmutz J."/>
            <person name="Skrede I."/>
            <person name="Stenlid J."/>
            <person name="Wiebenga A."/>
            <person name="Xie X."/>
            <person name="Kuees U."/>
            <person name="Hibbett D.S."/>
            <person name="Hoffmeister D."/>
            <person name="Hoegberg N."/>
            <person name="Martin F."/>
            <person name="Grigoriev I.V."/>
            <person name="Watkinson S.C."/>
        </authorList>
    </citation>
    <scope>NUCLEOTIDE SEQUENCE [LARGE SCALE GENOMIC DNA]</scope>
    <source>
        <strain evidence="5">strain S7.3</strain>
    </source>
</reference>
<dbReference type="PROSITE" id="PS50297">
    <property type="entry name" value="ANK_REP_REGION"/>
    <property type="match status" value="1"/>
</dbReference>
<dbReference type="InterPro" id="IPR036770">
    <property type="entry name" value="Ankyrin_rpt-contain_sf"/>
</dbReference>
<keyword evidence="1" id="KW-0677">Repeat</keyword>
<evidence type="ECO:0000313" key="4">
    <source>
        <dbReference type="EMBL" id="EGN98877.1"/>
    </source>
</evidence>
<dbReference type="EMBL" id="GL945480">
    <property type="protein sequence ID" value="EGN98877.1"/>
    <property type="molecule type" value="Genomic_DNA"/>
</dbReference>
<organism evidence="5">
    <name type="scientific">Serpula lacrymans var. lacrymans (strain S7.3)</name>
    <name type="common">Dry rot fungus</name>
    <dbReference type="NCBI Taxonomy" id="936435"/>
    <lineage>
        <taxon>Eukaryota</taxon>
        <taxon>Fungi</taxon>
        <taxon>Dikarya</taxon>
        <taxon>Basidiomycota</taxon>
        <taxon>Agaricomycotina</taxon>
        <taxon>Agaricomycetes</taxon>
        <taxon>Agaricomycetidae</taxon>
        <taxon>Boletales</taxon>
        <taxon>Coniophorineae</taxon>
        <taxon>Serpulaceae</taxon>
        <taxon>Serpula</taxon>
    </lineage>
</organism>
<dbReference type="Gene3D" id="1.25.40.20">
    <property type="entry name" value="Ankyrin repeat-containing domain"/>
    <property type="match status" value="1"/>
</dbReference>
<dbReference type="InterPro" id="IPR002110">
    <property type="entry name" value="Ankyrin_rpt"/>
</dbReference>
<dbReference type="PANTHER" id="PTHR10039:SF15">
    <property type="entry name" value="NACHT DOMAIN-CONTAINING PROTEIN"/>
    <property type="match status" value="1"/>
</dbReference>
<dbReference type="PROSITE" id="PS50088">
    <property type="entry name" value="ANK_REPEAT"/>
    <property type="match status" value="1"/>
</dbReference>
<feature type="domain" description="Nephrocystin 3-like N-terminal" evidence="3">
    <location>
        <begin position="106"/>
        <end position="195"/>
    </location>
</feature>
<dbReference type="SUPFAM" id="SSF48403">
    <property type="entry name" value="Ankyrin repeat"/>
    <property type="match status" value="1"/>
</dbReference>
<dbReference type="PANTHER" id="PTHR10039">
    <property type="entry name" value="AMELOGENIN"/>
    <property type="match status" value="1"/>
</dbReference>
<evidence type="ECO:0000259" key="3">
    <source>
        <dbReference type="Pfam" id="PF24883"/>
    </source>
</evidence>
<name>F8PYB4_SERL3</name>
<keyword evidence="5" id="KW-1185">Reference proteome</keyword>
<keyword evidence="2" id="KW-0040">ANK repeat</keyword>
<dbReference type="Pfam" id="PF24883">
    <property type="entry name" value="NPHP3_N"/>
    <property type="match status" value="1"/>
</dbReference>
<dbReference type="InParanoid" id="F8PYB4"/>
<dbReference type="InterPro" id="IPR056884">
    <property type="entry name" value="NPHP3-like_N"/>
</dbReference>
<dbReference type="InterPro" id="IPR027417">
    <property type="entry name" value="P-loop_NTPase"/>
</dbReference>
<dbReference type="OMA" id="ESHREKC"/>
<dbReference type="SUPFAM" id="SSF52540">
    <property type="entry name" value="P-loop containing nucleoside triphosphate hydrolases"/>
    <property type="match status" value="1"/>
</dbReference>
<dbReference type="OrthoDB" id="3036502at2759"/>
<evidence type="ECO:0000256" key="1">
    <source>
        <dbReference type="ARBA" id="ARBA00022737"/>
    </source>
</evidence>
<protein>
    <recommendedName>
        <fullName evidence="3">Nephrocystin 3-like N-terminal domain-containing protein</fullName>
    </recommendedName>
</protein>
<evidence type="ECO:0000256" key="2">
    <source>
        <dbReference type="PROSITE-ProRule" id="PRU00023"/>
    </source>
</evidence>
<dbReference type="STRING" id="936435.F8PYB4"/>
<dbReference type="AlphaFoldDB" id="F8PYB4"/>
<proteinExistence type="predicted"/>
<dbReference type="HOGENOM" id="CLU_000288_34_23_1"/>
<gene>
    <name evidence="4" type="ORF">SERLA73DRAFT_152664</name>
</gene>
<dbReference type="Proteomes" id="UP000008063">
    <property type="component" value="Unassembled WGS sequence"/>
</dbReference>
<evidence type="ECO:0000313" key="5">
    <source>
        <dbReference type="Proteomes" id="UP000008063"/>
    </source>
</evidence>
<dbReference type="SMART" id="SM00248">
    <property type="entry name" value="ANK"/>
    <property type="match status" value="2"/>
</dbReference>
<accession>F8PYB4</accession>